<evidence type="ECO:0000313" key="2">
    <source>
        <dbReference type="Proteomes" id="UP001595632"/>
    </source>
</evidence>
<dbReference type="SFLD" id="SFLDG01129">
    <property type="entry name" value="C1.5:_HAD__Beta-PGM__Phosphata"/>
    <property type="match status" value="1"/>
</dbReference>
<dbReference type="NCBIfam" id="TIGR01549">
    <property type="entry name" value="HAD-SF-IA-v1"/>
    <property type="match status" value="1"/>
</dbReference>
<protein>
    <submittedName>
        <fullName evidence="1">HAD-IA family hydrolase</fullName>
    </submittedName>
</protein>
<proteinExistence type="predicted"/>
<evidence type="ECO:0000313" key="1">
    <source>
        <dbReference type="EMBL" id="MFC3145606.1"/>
    </source>
</evidence>
<dbReference type="InterPro" id="IPR050155">
    <property type="entry name" value="HAD-like_hydrolase_sf"/>
</dbReference>
<name>A0ABV7GZA2_9RHOB</name>
<dbReference type="InterPro" id="IPR041492">
    <property type="entry name" value="HAD_2"/>
</dbReference>
<dbReference type="EMBL" id="JBHRTB010000010">
    <property type="protein sequence ID" value="MFC3145606.1"/>
    <property type="molecule type" value="Genomic_DNA"/>
</dbReference>
<dbReference type="SFLD" id="SFLDG01135">
    <property type="entry name" value="C1.5.6:_HAD__Beta-PGM__Phospha"/>
    <property type="match status" value="1"/>
</dbReference>
<dbReference type="Pfam" id="PF13419">
    <property type="entry name" value="HAD_2"/>
    <property type="match status" value="1"/>
</dbReference>
<dbReference type="InterPro" id="IPR006439">
    <property type="entry name" value="HAD-SF_hydro_IA"/>
</dbReference>
<dbReference type="Proteomes" id="UP001595632">
    <property type="component" value="Unassembled WGS sequence"/>
</dbReference>
<comment type="caution">
    <text evidence="1">The sequence shown here is derived from an EMBL/GenBank/DDBJ whole genome shotgun (WGS) entry which is preliminary data.</text>
</comment>
<keyword evidence="1" id="KW-0378">Hydrolase</keyword>
<keyword evidence="2" id="KW-1185">Reference proteome</keyword>
<dbReference type="PANTHER" id="PTHR43434:SF24">
    <property type="entry name" value="HYDROLASE-RELATED"/>
    <property type="match status" value="1"/>
</dbReference>
<sequence length="226" mass="23655">MTDRLKLVIFDVDGTLVEGESHIVDAMQQAFAAHDLSRPASADVRAVIGLSVETAVARLSPDLDPATCAAVGRSYRTAFRDIRLSMGAARMNPLFPGIREVLDELAADPWTLLAVATGKSRRGLDALIEGHGLTGLFISTQTADDHPSKPDPSMIAACLADAGAEARDAVMIGDTSYDMEMARAAGVRSIGVTWGAHAADRLAADALAHRVEDLPGAIGSLLGEPA</sequence>
<dbReference type="SFLD" id="SFLDS00003">
    <property type="entry name" value="Haloacid_Dehalogenase"/>
    <property type="match status" value="1"/>
</dbReference>
<dbReference type="SUPFAM" id="SSF56784">
    <property type="entry name" value="HAD-like"/>
    <property type="match status" value="1"/>
</dbReference>
<dbReference type="Gene3D" id="1.10.150.240">
    <property type="entry name" value="Putative phosphatase, domain 2"/>
    <property type="match status" value="1"/>
</dbReference>
<accession>A0ABV7GZA2</accession>
<dbReference type="PANTHER" id="PTHR43434">
    <property type="entry name" value="PHOSPHOGLYCOLATE PHOSPHATASE"/>
    <property type="match status" value="1"/>
</dbReference>
<dbReference type="InterPro" id="IPR023214">
    <property type="entry name" value="HAD_sf"/>
</dbReference>
<dbReference type="InterPro" id="IPR023198">
    <property type="entry name" value="PGP-like_dom2"/>
</dbReference>
<dbReference type="Gene3D" id="3.40.50.1000">
    <property type="entry name" value="HAD superfamily/HAD-like"/>
    <property type="match status" value="1"/>
</dbReference>
<dbReference type="RefSeq" id="WP_275632559.1">
    <property type="nucleotide sequence ID" value="NZ_JARGYD010000003.1"/>
</dbReference>
<dbReference type="InterPro" id="IPR036412">
    <property type="entry name" value="HAD-like_sf"/>
</dbReference>
<reference evidence="2" key="1">
    <citation type="journal article" date="2019" name="Int. J. Syst. Evol. Microbiol.">
        <title>The Global Catalogue of Microorganisms (GCM) 10K type strain sequencing project: providing services to taxonomists for standard genome sequencing and annotation.</title>
        <authorList>
            <consortium name="The Broad Institute Genomics Platform"/>
            <consortium name="The Broad Institute Genome Sequencing Center for Infectious Disease"/>
            <person name="Wu L."/>
            <person name="Ma J."/>
        </authorList>
    </citation>
    <scope>NUCLEOTIDE SEQUENCE [LARGE SCALE GENOMIC DNA]</scope>
    <source>
        <strain evidence="2">KCTC 52366</strain>
    </source>
</reference>
<dbReference type="GO" id="GO:0016787">
    <property type="term" value="F:hydrolase activity"/>
    <property type="evidence" value="ECO:0007669"/>
    <property type="project" value="UniProtKB-KW"/>
</dbReference>
<organism evidence="1 2">
    <name type="scientific">Psychromarinibacter halotolerans</name>
    <dbReference type="NCBI Taxonomy" id="1775175"/>
    <lineage>
        <taxon>Bacteria</taxon>
        <taxon>Pseudomonadati</taxon>
        <taxon>Pseudomonadota</taxon>
        <taxon>Alphaproteobacteria</taxon>
        <taxon>Rhodobacterales</taxon>
        <taxon>Paracoccaceae</taxon>
        <taxon>Psychromarinibacter</taxon>
    </lineage>
</organism>
<gene>
    <name evidence="1" type="ORF">ACFOGP_22990</name>
</gene>